<dbReference type="EMBL" id="RWIU01000002">
    <property type="protein sequence ID" value="RSK44574.1"/>
    <property type="molecule type" value="Genomic_DNA"/>
</dbReference>
<evidence type="ECO:0000313" key="1">
    <source>
        <dbReference type="EMBL" id="RSK44574.1"/>
    </source>
</evidence>
<gene>
    <name evidence="1" type="ORF">EI293_08650</name>
</gene>
<organism evidence="1 2">
    <name type="scientific">Hymenobacter perfusus</name>
    <dbReference type="NCBI Taxonomy" id="1236770"/>
    <lineage>
        <taxon>Bacteria</taxon>
        <taxon>Pseudomonadati</taxon>
        <taxon>Bacteroidota</taxon>
        <taxon>Cytophagia</taxon>
        <taxon>Cytophagales</taxon>
        <taxon>Hymenobacteraceae</taxon>
        <taxon>Hymenobacter</taxon>
    </lineage>
</organism>
<sequence length="238" mass="27080">MMKYKADLTAINWLEIGEQPVIKGGLFRVANALPDVFEAYIALLPAIGLIEGFPFDQISLKDNSIAQTNQNAAIWGEYGIHDAHRTPDYKPTVFRELANQFKLPFDVTLLSRLDWGKRGFAIDWTRTANSLKALLNALATGNDLSLYIEDYWRWAEIHEILPTTDEVLYEVNAEDFLGFMTQSFFDATLYLFPEDRSWCLVNIEDCNVMIIGTDRATAAMIAKTYSLETIDLLYESPM</sequence>
<dbReference type="AlphaFoldDB" id="A0A3R9P593"/>
<name>A0A3R9P593_9BACT</name>
<comment type="caution">
    <text evidence="1">The sequence shown here is derived from an EMBL/GenBank/DDBJ whole genome shotgun (WGS) entry which is preliminary data.</text>
</comment>
<proteinExistence type="predicted"/>
<accession>A0A3R9P593</accession>
<evidence type="ECO:0000313" key="2">
    <source>
        <dbReference type="Proteomes" id="UP000270291"/>
    </source>
</evidence>
<dbReference type="Proteomes" id="UP000270291">
    <property type="component" value="Unassembled WGS sequence"/>
</dbReference>
<protein>
    <submittedName>
        <fullName evidence="1">Uncharacterized protein</fullName>
    </submittedName>
</protein>
<reference evidence="1 2" key="1">
    <citation type="submission" date="2018-12" db="EMBL/GenBank/DDBJ databases">
        <authorList>
            <person name="Feng G."/>
            <person name="Zhu H."/>
        </authorList>
    </citation>
    <scope>NUCLEOTIDE SEQUENCE [LARGE SCALE GENOMIC DNA]</scope>
    <source>
        <strain evidence="1 2">LMG 26000</strain>
    </source>
</reference>
<dbReference type="RefSeq" id="WP_125436729.1">
    <property type="nucleotide sequence ID" value="NZ_RWIU01000002.1"/>
</dbReference>
<keyword evidence="2" id="KW-1185">Reference proteome</keyword>
<dbReference type="OrthoDB" id="1429913at2"/>